<proteinExistence type="predicted"/>
<keyword evidence="3" id="KW-1185">Reference proteome</keyword>
<name>A0ABC8U6U2_9AQUA</name>
<feature type="region of interest" description="Disordered" evidence="1">
    <location>
        <begin position="1"/>
        <end position="57"/>
    </location>
</feature>
<feature type="compositionally biased region" description="Basic and acidic residues" evidence="1">
    <location>
        <begin position="15"/>
        <end position="34"/>
    </location>
</feature>
<comment type="caution">
    <text evidence="2">The sequence shown here is derived from an EMBL/GenBank/DDBJ whole genome shotgun (WGS) entry which is preliminary data.</text>
</comment>
<protein>
    <recommendedName>
        <fullName evidence="4">Reverse transcriptase</fullName>
    </recommendedName>
</protein>
<evidence type="ECO:0000313" key="2">
    <source>
        <dbReference type="EMBL" id="CAK9175422.1"/>
    </source>
</evidence>
<organism evidence="2 3">
    <name type="scientific">Ilex paraguariensis</name>
    <name type="common">yerba mate</name>
    <dbReference type="NCBI Taxonomy" id="185542"/>
    <lineage>
        <taxon>Eukaryota</taxon>
        <taxon>Viridiplantae</taxon>
        <taxon>Streptophyta</taxon>
        <taxon>Embryophyta</taxon>
        <taxon>Tracheophyta</taxon>
        <taxon>Spermatophyta</taxon>
        <taxon>Magnoliopsida</taxon>
        <taxon>eudicotyledons</taxon>
        <taxon>Gunneridae</taxon>
        <taxon>Pentapetalae</taxon>
        <taxon>asterids</taxon>
        <taxon>campanulids</taxon>
        <taxon>Aquifoliales</taxon>
        <taxon>Aquifoliaceae</taxon>
        <taxon>Ilex</taxon>
    </lineage>
</organism>
<sequence>MEAIIDFSSGTDILRNPENEARQPEPDLPSRNREVPPPLNAPVVNEERQHLVDPGEPGDRQLIVLKGFMKRLPTFQGTIKPLDVESCLRQ</sequence>
<accession>A0ABC8U6U2</accession>
<dbReference type="Proteomes" id="UP001642360">
    <property type="component" value="Unassembled WGS sequence"/>
</dbReference>
<feature type="compositionally biased region" description="Basic and acidic residues" evidence="1">
    <location>
        <begin position="45"/>
        <end position="57"/>
    </location>
</feature>
<evidence type="ECO:0000256" key="1">
    <source>
        <dbReference type="SAM" id="MobiDB-lite"/>
    </source>
</evidence>
<dbReference type="AlphaFoldDB" id="A0ABC8U6U2"/>
<gene>
    <name evidence="2" type="ORF">ILEXP_LOCUS45224</name>
</gene>
<reference evidence="2 3" key="1">
    <citation type="submission" date="2024-02" db="EMBL/GenBank/DDBJ databases">
        <authorList>
            <person name="Vignale AGUSTIN F."/>
            <person name="Sosa J E."/>
            <person name="Modenutti C."/>
        </authorList>
    </citation>
    <scope>NUCLEOTIDE SEQUENCE [LARGE SCALE GENOMIC DNA]</scope>
</reference>
<dbReference type="EMBL" id="CAUOFW020006613">
    <property type="protein sequence ID" value="CAK9175422.1"/>
    <property type="molecule type" value="Genomic_DNA"/>
</dbReference>
<feature type="non-terminal residue" evidence="2">
    <location>
        <position position="90"/>
    </location>
</feature>
<evidence type="ECO:0008006" key="4">
    <source>
        <dbReference type="Google" id="ProtNLM"/>
    </source>
</evidence>
<evidence type="ECO:0000313" key="3">
    <source>
        <dbReference type="Proteomes" id="UP001642360"/>
    </source>
</evidence>